<proteinExistence type="predicted"/>
<keyword evidence="2" id="KW-1185">Reference proteome</keyword>
<evidence type="ECO:0008006" key="3">
    <source>
        <dbReference type="Google" id="ProtNLM"/>
    </source>
</evidence>
<organism evidence="1 2">
    <name type="scientific">Bowmanella dokdonensis</name>
    <dbReference type="NCBI Taxonomy" id="751969"/>
    <lineage>
        <taxon>Bacteria</taxon>
        <taxon>Pseudomonadati</taxon>
        <taxon>Pseudomonadota</taxon>
        <taxon>Gammaproteobacteria</taxon>
        <taxon>Alteromonadales</taxon>
        <taxon>Alteromonadaceae</taxon>
        <taxon>Bowmanella</taxon>
    </lineage>
</organism>
<dbReference type="Pfam" id="PF05721">
    <property type="entry name" value="PhyH"/>
    <property type="match status" value="1"/>
</dbReference>
<dbReference type="AlphaFoldDB" id="A0A939IR05"/>
<evidence type="ECO:0000313" key="1">
    <source>
        <dbReference type="EMBL" id="MBN7825137.1"/>
    </source>
</evidence>
<name>A0A939IR05_9ALTE</name>
<comment type="caution">
    <text evidence="1">The sequence shown here is derived from an EMBL/GenBank/DDBJ whole genome shotgun (WGS) entry which is preliminary data.</text>
</comment>
<dbReference type="InterPro" id="IPR008775">
    <property type="entry name" value="Phytyl_CoA_dOase-like"/>
</dbReference>
<dbReference type="Proteomes" id="UP000664654">
    <property type="component" value="Unassembled WGS sequence"/>
</dbReference>
<gene>
    <name evidence="1" type="ORF">J0A66_07865</name>
</gene>
<dbReference type="EMBL" id="JAFKCV010000003">
    <property type="protein sequence ID" value="MBN7825137.1"/>
    <property type="molecule type" value="Genomic_DNA"/>
</dbReference>
<dbReference type="Gene3D" id="2.60.120.620">
    <property type="entry name" value="q2cbj1_9rhob like domain"/>
    <property type="match status" value="1"/>
</dbReference>
<sequence>MRFPLFKALCQSGSVGFEVTPEQRKEFSEKGYIYIPGALAKSVVLPVRDHVLKELKRLNIWSTGRMLSQKLKGVPVFQQTGKLGQLISYRNLNERIISQELYSDMCLLADAPLHGQDGQLLISLPHPIAWTLEKLNWHRDISKSQLKGIPGGQAFVLLDNVAAKGGATLALAGSHRLESQHQAKQGVSKLISEGVNISVKVGDVELSILEMAGHSGDVYLMDMRVLHTPSINSTKNVRIMATARYFSG</sequence>
<dbReference type="RefSeq" id="WP_206573237.1">
    <property type="nucleotide sequence ID" value="NZ_JAFKCV010000003.1"/>
</dbReference>
<accession>A0A939IR05</accession>
<protein>
    <recommendedName>
        <fullName evidence="3">Phytanoyl-CoA dioxygenase</fullName>
    </recommendedName>
</protein>
<dbReference type="SUPFAM" id="SSF51197">
    <property type="entry name" value="Clavaminate synthase-like"/>
    <property type="match status" value="1"/>
</dbReference>
<dbReference type="GO" id="GO:0016706">
    <property type="term" value="F:2-oxoglutarate-dependent dioxygenase activity"/>
    <property type="evidence" value="ECO:0007669"/>
    <property type="project" value="UniProtKB-ARBA"/>
</dbReference>
<evidence type="ECO:0000313" key="2">
    <source>
        <dbReference type="Proteomes" id="UP000664654"/>
    </source>
</evidence>
<reference evidence="1" key="1">
    <citation type="submission" date="2021-03" db="EMBL/GenBank/DDBJ databases">
        <title>novel species isolated from a fishpond in China.</title>
        <authorList>
            <person name="Lu H."/>
            <person name="Cai Z."/>
        </authorList>
    </citation>
    <scope>NUCLEOTIDE SEQUENCE</scope>
    <source>
        <strain evidence="1">JCM 30855</strain>
    </source>
</reference>